<evidence type="ECO:0000313" key="2">
    <source>
        <dbReference type="Proteomes" id="UP000827976"/>
    </source>
</evidence>
<keyword evidence="1" id="KW-0418">Kinase</keyword>
<keyword evidence="1" id="KW-0808">Transferase</keyword>
<name>A0ACB7V6G2_DIOAL</name>
<reference evidence="2" key="1">
    <citation type="journal article" date="2022" name="Nat. Commun.">
        <title>Chromosome evolution and the genetic basis of agronomically important traits in greater yam.</title>
        <authorList>
            <person name="Bredeson J.V."/>
            <person name="Lyons J.B."/>
            <person name="Oniyinde I.O."/>
            <person name="Okereke N.R."/>
            <person name="Kolade O."/>
            <person name="Nnabue I."/>
            <person name="Nwadili C.O."/>
            <person name="Hribova E."/>
            <person name="Parker M."/>
            <person name="Nwogha J."/>
            <person name="Shu S."/>
            <person name="Carlson J."/>
            <person name="Kariba R."/>
            <person name="Muthemba S."/>
            <person name="Knop K."/>
            <person name="Barton G.J."/>
            <person name="Sherwood A.V."/>
            <person name="Lopez-Montes A."/>
            <person name="Asiedu R."/>
            <person name="Jamnadass R."/>
            <person name="Muchugi A."/>
            <person name="Goodstein D."/>
            <person name="Egesi C.N."/>
            <person name="Featherston J."/>
            <person name="Asfaw A."/>
            <person name="Simpson G.G."/>
            <person name="Dolezel J."/>
            <person name="Hendre P.S."/>
            <person name="Van Deynze A."/>
            <person name="Kumar P.L."/>
            <person name="Obidiegwu J.E."/>
            <person name="Bhattacharjee R."/>
            <person name="Rokhsar D.S."/>
        </authorList>
    </citation>
    <scope>NUCLEOTIDE SEQUENCE [LARGE SCALE GENOMIC DNA]</scope>
    <source>
        <strain evidence="2">cv. TDa95/00328</strain>
    </source>
</reference>
<gene>
    <name evidence="1" type="ORF">IHE45_11G057600</name>
</gene>
<sequence length="404" mass="45849">MEATNGFSFGNIIPEGSFGREGGAKVPNTVYRGCLRGRQQIAVKRFSRDAWPDAEQFREEAIAVGRLRHRRLANLIGYCCHEDERLLVAEFMPNDTLAKHLFKNHNMKWARGLRVASYIAETLEYCSNEGRPVYHDLNSYGILFDKDGIPCLSCFGLMKNSRDSKCYSTNLAYNPQEFLNNALDMMRDNDIHTFLDHHLKGKYLIEEATAFVQLASQCLRYEPKARPTITGVIATLVEVQSKALETQKKDKTSPMQGTQKKDKAPLIPQLTSFPMAEAVARMDLTAIHQILVSAQYNDDEANGEASFREWTQQVRDMLEIRKEGDSAFNDRDIKTAIECYSQSDLATVYVRRSLCYLMSDQPDNALQDAMLAQCIQPDCPMVFYMQAVALRLLNMNSDSADMLK</sequence>
<dbReference type="EMBL" id="CM037021">
    <property type="protein sequence ID" value="KAH7669134.1"/>
    <property type="molecule type" value="Genomic_DNA"/>
</dbReference>
<comment type="caution">
    <text evidence="1">The sequence shown here is derived from an EMBL/GenBank/DDBJ whole genome shotgun (WGS) entry which is preliminary data.</text>
</comment>
<keyword evidence="1" id="KW-0723">Serine/threonine-protein kinase</keyword>
<accession>A0ACB7V6G2</accession>
<proteinExistence type="predicted"/>
<dbReference type="EC" id="2.7.10.2" evidence="1"/>
<keyword evidence="2" id="KW-1185">Reference proteome</keyword>
<protein>
    <submittedName>
        <fullName evidence="1">Non-specific serine/threonine protein kinase protein</fullName>
        <ecNumber evidence="1">2.7.10.2</ecNumber>
        <ecNumber evidence="1">2.7.11.1</ecNumber>
    </submittedName>
</protein>
<dbReference type="EC" id="2.7.11.1" evidence="1"/>
<evidence type="ECO:0000313" key="1">
    <source>
        <dbReference type="EMBL" id="KAH7669134.1"/>
    </source>
</evidence>
<organism evidence="1 2">
    <name type="scientific">Dioscorea alata</name>
    <name type="common">Purple yam</name>
    <dbReference type="NCBI Taxonomy" id="55571"/>
    <lineage>
        <taxon>Eukaryota</taxon>
        <taxon>Viridiplantae</taxon>
        <taxon>Streptophyta</taxon>
        <taxon>Embryophyta</taxon>
        <taxon>Tracheophyta</taxon>
        <taxon>Spermatophyta</taxon>
        <taxon>Magnoliopsida</taxon>
        <taxon>Liliopsida</taxon>
        <taxon>Dioscoreales</taxon>
        <taxon>Dioscoreaceae</taxon>
        <taxon>Dioscorea</taxon>
    </lineage>
</organism>
<dbReference type="Proteomes" id="UP000827976">
    <property type="component" value="Chromosome 11"/>
</dbReference>